<comment type="caution">
    <text evidence="2">The sequence shown here is derived from an EMBL/GenBank/DDBJ whole genome shotgun (WGS) entry which is preliminary data.</text>
</comment>
<dbReference type="Gene3D" id="3.10.129.10">
    <property type="entry name" value="Hotdog Thioesterase"/>
    <property type="match status" value="1"/>
</dbReference>
<proteinExistence type="predicted"/>
<evidence type="ECO:0000313" key="3">
    <source>
        <dbReference type="Proteomes" id="UP000217944"/>
    </source>
</evidence>
<dbReference type="Proteomes" id="UP000217944">
    <property type="component" value="Unassembled WGS sequence"/>
</dbReference>
<dbReference type="CDD" id="cd03440">
    <property type="entry name" value="hot_dog"/>
    <property type="match status" value="1"/>
</dbReference>
<evidence type="ECO:0000313" key="2">
    <source>
        <dbReference type="EMBL" id="GAX87653.1"/>
    </source>
</evidence>
<dbReference type="EMBL" id="BDME01000002">
    <property type="protein sequence ID" value="GAX87653.1"/>
    <property type="molecule type" value="Genomic_DNA"/>
</dbReference>
<reference evidence="2 3" key="1">
    <citation type="journal article" date="2017" name="Syst. Appl. Microbiol.">
        <title>Lebetimonas natsushimae sp. nov., a novel strictly anaerobic, moderately thermophilic chemoautotroph isolated from a deep-sea hydrothermal vent polychaete nest in the Mid-Okinawa Trough.</title>
        <authorList>
            <person name="Nagata R."/>
            <person name="Takaki Y."/>
            <person name="Tame A."/>
            <person name="Nunoura T."/>
            <person name="Muto H."/>
            <person name="Mino S."/>
            <person name="Sawayama S."/>
            <person name="Takai K."/>
            <person name="Nakagawa S."/>
        </authorList>
    </citation>
    <scope>NUCLEOTIDE SEQUENCE [LARGE SCALE GENOMIC DNA]</scope>
    <source>
        <strain evidence="2 3">HS1857</strain>
    </source>
</reference>
<protein>
    <recommendedName>
        <fullName evidence="1">Thioesterase domain-containing protein</fullName>
    </recommendedName>
</protein>
<name>A0A292YEH1_9BACT</name>
<dbReference type="GO" id="GO:0016790">
    <property type="term" value="F:thiolester hydrolase activity"/>
    <property type="evidence" value="ECO:0007669"/>
    <property type="project" value="UniProtKB-ARBA"/>
</dbReference>
<evidence type="ECO:0000259" key="1">
    <source>
        <dbReference type="Pfam" id="PF03061"/>
    </source>
</evidence>
<gene>
    <name evidence="2" type="ORF">LNAT_P0950</name>
</gene>
<dbReference type="AlphaFoldDB" id="A0A292YEH1"/>
<dbReference type="SUPFAM" id="SSF54637">
    <property type="entry name" value="Thioesterase/thiol ester dehydrase-isomerase"/>
    <property type="match status" value="1"/>
</dbReference>
<dbReference type="InterPro" id="IPR006683">
    <property type="entry name" value="Thioestr_dom"/>
</dbReference>
<dbReference type="Pfam" id="PF03061">
    <property type="entry name" value="4HBT"/>
    <property type="match status" value="1"/>
</dbReference>
<keyword evidence="3" id="KW-1185">Reference proteome</keyword>
<dbReference type="InterPro" id="IPR029069">
    <property type="entry name" value="HotDog_dom_sf"/>
</dbReference>
<sequence length="137" mass="15603">MDNLEIELKTHKKFLPKYGRLVELKKDYAKVVLDTTEEMSVDEYGLIHGGFTFGAADFCAMATVNEPYVVLVRSQSEFLAPVKVGESVIFESEVLMKEKRKWEVKVTGKINDIKVYEGIFGCVVLDKHVLKKAKKEK</sequence>
<dbReference type="RefSeq" id="WP_238594000.1">
    <property type="nucleotide sequence ID" value="NZ_BDME01000002.1"/>
</dbReference>
<organism evidence="2 3">
    <name type="scientific">Lebetimonas natsushimae</name>
    <dbReference type="NCBI Taxonomy" id="1936991"/>
    <lineage>
        <taxon>Bacteria</taxon>
        <taxon>Pseudomonadati</taxon>
        <taxon>Campylobacterota</taxon>
        <taxon>Epsilonproteobacteria</taxon>
        <taxon>Nautiliales</taxon>
        <taxon>Nautiliaceae</taxon>
        <taxon>Lebetimonas</taxon>
    </lineage>
</organism>
<feature type="domain" description="Thioesterase" evidence="1">
    <location>
        <begin position="44"/>
        <end position="113"/>
    </location>
</feature>
<accession>A0A292YEH1</accession>